<gene>
    <name evidence="12" type="ORF">K493DRAFT_141994</name>
</gene>
<dbReference type="SMART" id="SM00450">
    <property type="entry name" value="RHOD"/>
    <property type="match status" value="1"/>
</dbReference>
<evidence type="ECO:0000256" key="5">
    <source>
        <dbReference type="ARBA" id="ARBA00022801"/>
    </source>
</evidence>
<dbReference type="Pfam" id="PF00581">
    <property type="entry name" value="Rhodanese"/>
    <property type="match status" value="1"/>
</dbReference>
<keyword evidence="4 10" id="KW-0498">Mitosis</keyword>
<comment type="similarity">
    <text evidence="1 10">Belongs to the MPI phosphatase family.</text>
</comment>
<protein>
    <recommendedName>
        <fullName evidence="9 10">M-phase inducer phosphatase</fullName>
        <ecNumber evidence="2 10">3.1.3.48</ecNumber>
    </recommendedName>
</protein>
<dbReference type="OrthoDB" id="26523at2759"/>
<keyword evidence="13" id="KW-1185">Reference proteome</keyword>
<dbReference type="PROSITE" id="PS50206">
    <property type="entry name" value="RHODANESE_3"/>
    <property type="match status" value="1"/>
</dbReference>
<feature type="domain" description="Rhodanese" evidence="11">
    <location>
        <begin position="22"/>
        <end position="127"/>
    </location>
</feature>
<evidence type="ECO:0000256" key="4">
    <source>
        <dbReference type="ARBA" id="ARBA00022776"/>
    </source>
</evidence>
<dbReference type="InParanoid" id="A0A1Y1Z3S2"/>
<dbReference type="InterPro" id="IPR036873">
    <property type="entry name" value="Rhodanese-like_dom_sf"/>
</dbReference>
<dbReference type="CDD" id="cd01530">
    <property type="entry name" value="Cdc25"/>
    <property type="match status" value="1"/>
</dbReference>
<dbReference type="GO" id="GO:0005737">
    <property type="term" value="C:cytoplasm"/>
    <property type="evidence" value="ECO:0007669"/>
    <property type="project" value="TreeGrafter"/>
</dbReference>
<dbReference type="GO" id="GO:0000086">
    <property type="term" value="P:G2/M transition of mitotic cell cycle"/>
    <property type="evidence" value="ECO:0007669"/>
    <property type="project" value="TreeGrafter"/>
</dbReference>
<dbReference type="PANTHER" id="PTHR10828:SF17">
    <property type="entry name" value="PROTEIN-TYROSINE-PHOSPHATASE"/>
    <property type="match status" value="1"/>
</dbReference>
<dbReference type="FunFam" id="3.40.250.10:FF:000021">
    <property type="entry name" value="M-phase inducer phosphatase cdc-25.2"/>
    <property type="match status" value="1"/>
</dbReference>
<dbReference type="Proteomes" id="UP000193498">
    <property type="component" value="Unassembled WGS sequence"/>
</dbReference>
<keyword evidence="7 10" id="KW-0131">Cell cycle</keyword>
<dbReference type="PANTHER" id="PTHR10828">
    <property type="entry name" value="M-PHASE INDUCER PHOSPHATASE DUAL SPECIFICITY PHOSPHATASE CDC25"/>
    <property type="match status" value="1"/>
</dbReference>
<comment type="caution">
    <text evidence="12">The sequence shown here is derived from an EMBL/GenBank/DDBJ whole genome shotgun (WGS) entry which is preliminary data.</text>
</comment>
<dbReference type="PRINTS" id="PR00716">
    <property type="entry name" value="MPIPHPHTASE"/>
</dbReference>
<evidence type="ECO:0000256" key="1">
    <source>
        <dbReference type="ARBA" id="ARBA00011065"/>
    </source>
</evidence>
<feature type="non-terminal residue" evidence="12">
    <location>
        <position position="1"/>
    </location>
</feature>
<keyword evidence="5 10" id="KW-0378">Hydrolase</keyword>
<proteinExistence type="inferred from homology"/>
<dbReference type="Gene3D" id="3.40.250.10">
    <property type="entry name" value="Rhodanese-like domain"/>
    <property type="match status" value="1"/>
</dbReference>
<dbReference type="EC" id="3.1.3.48" evidence="2 10"/>
<sequence>DGFANPTLSQLSEVLAGKFRSRYDKLEIVDCRFPYEYEGGHIEGAVNLNTKEELEKYFFVNISTGTRTVVIFHCEFSAHRGPRMALHLRSKDRELNSENYPSLYFPEIYIVEGGYRKFYEEYGHFCVPQDYIEMSDAKFTHECEVLMNR</sequence>
<evidence type="ECO:0000313" key="12">
    <source>
        <dbReference type="EMBL" id="ORY04928.1"/>
    </source>
</evidence>
<comment type="function">
    <text evidence="10">Tyrosine protein phosphatase which functions as a dosage-dependent inducer of mitotic progression.</text>
</comment>
<dbReference type="GO" id="GO:0010971">
    <property type="term" value="P:positive regulation of G2/M transition of mitotic cell cycle"/>
    <property type="evidence" value="ECO:0007669"/>
    <property type="project" value="TreeGrafter"/>
</dbReference>
<dbReference type="GO" id="GO:0051301">
    <property type="term" value="P:cell division"/>
    <property type="evidence" value="ECO:0007669"/>
    <property type="project" value="UniProtKB-UniRule"/>
</dbReference>
<evidence type="ECO:0000313" key="13">
    <source>
        <dbReference type="Proteomes" id="UP000193498"/>
    </source>
</evidence>
<evidence type="ECO:0000259" key="11">
    <source>
        <dbReference type="PROSITE" id="PS50206"/>
    </source>
</evidence>
<organism evidence="12 13">
    <name type="scientific">Basidiobolus meristosporus CBS 931.73</name>
    <dbReference type="NCBI Taxonomy" id="1314790"/>
    <lineage>
        <taxon>Eukaryota</taxon>
        <taxon>Fungi</taxon>
        <taxon>Fungi incertae sedis</taxon>
        <taxon>Zoopagomycota</taxon>
        <taxon>Entomophthoromycotina</taxon>
        <taxon>Basidiobolomycetes</taxon>
        <taxon>Basidiobolales</taxon>
        <taxon>Basidiobolaceae</taxon>
        <taxon>Basidiobolus</taxon>
    </lineage>
</organism>
<keyword evidence="3 10" id="KW-0132">Cell division</keyword>
<evidence type="ECO:0000256" key="10">
    <source>
        <dbReference type="RuleBase" id="RU368028"/>
    </source>
</evidence>
<accession>A0A1Y1Z3S2</accession>
<dbReference type="InterPro" id="IPR001763">
    <property type="entry name" value="Rhodanese-like_dom"/>
</dbReference>
<dbReference type="AlphaFoldDB" id="A0A1Y1Z3S2"/>
<dbReference type="GO" id="GO:0004725">
    <property type="term" value="F:protein tyrosine phosphatase activity"/>
    <property type="evidence" value="ECO:0007669"/>
    <property type="project" value="UniProtKB-UniRule"/>
</dbReference>
<evidence type="ECO:0000256" key="8">
    <source>
        <dbReference type="ARBA" id="ARBA00051722"/>
    </source>
</evidence>
<evidence type="ECO:0000256" key="6">
    <source>
        <dbReference type="ARBA" id="ARBA00022912"/>
    </source>
</evidence>
<evidence type="ECO:0000256" key="7">
    <source>
        <dbReference type="ARBA" id="ARBA00023306"/>
    </source>
</evidence>
<evidence type="ECO:0000256" key="9">
    <source>
        <dbReference type="ARBA" id="ARBA00067190"/>
    </source>
</evidence>
<comment type="catalytic activity">
    <reaction evidence="8 10">
        <text>O-phospho-L-tyrosyl-[protein] + H2O = L-tyrosyl-[protein] + phosphate</text>
        <dbReference type="Rhea" id="RHEA:10684"/>
        <dbReference type="Rhea" id="RHEA-COMP:10136"/>
        <dbReference type="Rhea" id="RHEA-COMP:20101"/>
        <dbReference type="ChEBI" id="CHEBI:15377"/>
        <dbReference type="ChEBI" id="CHEBI:43474"/>
        <dbReference type="ChEBI" id="CHEBI:46858"/>
        <dbReference type="ChEBI" id="CHEBI:61978"/>
        <dbReference type="EC" id="3.1.3.48"/>
    </reaction>
</comment>
<dbReference type="GO" id="GO:0110032">
    <property type="term" value="P:positive regulation of G2/MI transition of meiotic cell cycle"/>
    <property type="evidence" value="ECO:0007669"/>
    <property type="project" value="TreeGrafter"/>
</dbReference>
<dbReference type="STRING" id="1314790.A0A1Y1Z3S2"/>
<keyword evidence="6 10" id="KW-0904">Protein phosphatase</keyword>
<name>A0A1Y1Z3S2_9FUNG</name>
<feature type="non-terminal residue" evidence="12">
    <location>
        <position position="149"/>
    </location>
</feature>
<dbReference type="SUPFAM" id="SSF52821">
    <property type="entry name" value="Rhodanese/Cell cycle control phosphatase"/>
    <property type="match status" value="1"/>
</dbReference>
<evidence type="ECO:0000256" key="3">
    <source>
        <dbReference type="ARBA" id="ARBA00022618"/>
    </source>
</evidence>
<reference evidence="12 13" key="1">
    <citation type="submission" date="2016-07" db="EMBL/GenBank/DDBJ databases">
        <title>Pervasive Adenine N6-methylation of Active Genes in Fungi.</title>
        <authorList>
            <consortium name="DOE Joint Genome Institute"/>
            <person name="Mondo S.J."/>
            <person name="Dannebaum R.O."/>
            <person name="Kuo R.C."/>
            <person name="Labutti K."/>
            <person name="Haridas S."/>
            <person name="Kuo A."/>
            <person name="Salamov A."/>
            <person name="Ahrendt S.R."/>
            <person name="Lipzen A."/>
            <person name="Sullivan W."/>
            <person name="Andreopoulos W.B."/>
            <person name="Clum A."/>
            <person name="Lindquist E."/>
            <person name="Daum C."/>
            <person name="Ramamoorthy G.K."/>
            <person name="Gryganskyi A."/>
            <person name="Culley D."/>
            <person name="Magnuson J.K."/>
            <person name="James T.Y."/>
            <person name="O'Malley M.A."/>
            <person name="Stajich J.E."/>
            <person name="Spatafora J.W."/>
            <person name="Visel A."/>
            <person name="Grigoriev I.V."/>
        </authorList>
    </citation>
    <scope>NUCLEOTIDE SEQUENCE [LARGE SCALE GENOMIC DNA]</scope>
    <source>
        <strain evidence="12 13">CBS 931.73</strain>
    </source>
</reference>
<dbReference type="GO" id="GO:0005634">
    <property type="term" value="C:nucleus"/>
    <property type="evidence" value="ECO:0007669"/>
    <property type="project" value="TreeGrafter"/>
</dbReference>
<dbReference type="InterPro" id="IPR000751">
    <property type="entry name" value="MPI_Phosphatase"/>
</dbReference>
<dbReference type="EMBL" id="MCFE01000030">
    <property type="protein sequence ID" value="ORY04928.1"/>
    <property type="molecule type" value="Genomic_DNA"/>
</dbReference>
<evidence type="ECO:0000256" key="2">
    <source>
        <dbReference type="ARBA" id="ARBA00013064"/>
    </source>
</evidence>